<dbReference type="PATRIC" id="fig|1158607.3.peg.2193"/>
<dbReference type="SUPFAM" id="SSF56349">
    <property type="entry name" value="DNA breaking-rejoining enzymes"/>
    <property type="match status" value="1"/>
</dbReference>
<reference evidence="8 9" key="1">
    <citation type="submission" date="2013-02" db="EMBL/GenBank/DDBJ databases">
        <title>The Genome Sequence of Enterococcus pallens BAA-351.</title>
        <authorList>
            <consortium name="The Broad Institute Genome Sequencing Platform"/>
            <consortium name="The Broad Institute Genome Sequencing Center for Infectious Disease"/>
            <person name="Earl A.M."/>
            <person name="Gilmore M.S."/>
            <person name="Lebreton F."/>
            <person name="Walker B."/>
            <person name="Young S.K."/>
            <person name="Zeng Q."/>
            <person name="Gargeya S."/>
            <person name="Fitzgerald M."/>
            <person name="Haas B."/>
            <person name="Abouelleil A."/>
            <person name="Alvarado L."/>
            <person name="Arachchi H.M."/>
            <person name="Berlin A.M."/>
            <person name="Chapman S.B."/>
            <person name="Dewar J."/>
            <person name="Goldberg J."/>
            <person name="Griggs A."/>
            <person name="Gujja S."/>
            <person name="Hansen M."/>
            <person name="Howarth C."/>
            <person name="Imamovic A."/>
            <person name="Larimer J."/>
            <person name="McCowan C."/>
            <person name="Murphy C."/>
            <person name="Neiman D."/>
            <person name="Pearson M."/>
            <person name="Priest M."/>
            <person name="Roberts A."/>
            <person name="Saif S."/>
            <person name="Shea T."/>
            <person name="Sisk P."/>
            <person name="Sykes S."/>
            <person name="Wortman J."/>
            <person name="Nusbaum C."/>
            <person name="Birren B."/>
        </authorList>
    </citation>
    <scope>NUCLEOTIDE SEQUENCE [LARGE SCALE GENOMIC DNA]</scope>
    <source>
        <strain evidence="8 9">ATCC BAA-351</strain>
    </source>
</reference>
<dbReference type="Gene3D" id="1.10.443.10">
    <property type="entry name" value="Intergrase catalytic core"/>
    <property type="match status" value="1"/>
</dbReference>
<dbReference type="InterPro" id="IPR004107">
    <property type="entry name" value="Integrase_SAM-like_N"/>
</dbReference>
<feature type="domain" description="Tyr recombinase" evidence="6">
    <location>
        <begin position="171"/>
        <end position="359"/>
    </location>
</feature>
<dbReference type="InterPro" id="IPR044068">
    <property type="entry name" value="CB"/>
</dbReference>
<dbReference type="InterPro" id="IPR011010">
    <property type="entry name" value="DNA_brk_join_enz"/>
</dbReference>
<dbReference type="InterPro" id="IPR010998">
    <property type="entry name" value="Integrase_recombinase_N"/>
</dbReference>
<dbReference type="Pfam" id="PF14659">
    <property type="entry name" value="Phage_int_SAM_3"/>
    <property type="match status" value="1"/>
</dbReference>
<evidence type="ECO:0000256" key="3">
    <source>
        <dbReference type="ARBA" id="ARBA00023125"/>
    </source>
</evidence>
<protein>
    <recommendedName>
        <fullName evidence="10">Tyr recombinase domain-containing protein</fullName>
    </recommendedName>
</protein>
<keyword evidence="9" id="KW-1185">Reference proteome</keyword>
<evidence type="ECO:0000313" key="8">
    <source>
        <dbReference type="EMBL" id="EOH94487.1"/>
    </source>
</evidence>
<dbReference type="Pfam" id="PF00589">
    <property type="entry name" value="Phage_integrase"/>
    <property type="match status" value="1"/>
</dbReference>
<organism evidence="8 9">
    <name type="scientific">Enterococcus pallens ATCC BAA-351</name>
    <dbReference type="NCBI Taxonomy" id="1158607"/>
    <lineage>
        <taxon>Bacteria</taxon>
        <taxon>Bacillati</taxon>
        <taxon>Bacillota</taxon>
        <taxon>Bacilli</taxon>
        <taxon>Lactobacillales</taxon>
        <taxon>Enterococcaceae</taxon>
        <taxon>Enterococcus</taxon>
    </lineage>
</organism>
<evidence type="ECO:0000313" key="9">
    <source>
        <dbReference type="Proteomes" id="UP000013782"/>
    </source>
</evidence>
<name>R2QDL6_9ENTE</name>
<proteinExistence type="inferred from homology"/>
<dbReference type="GO" id="GO:0015074">
    <property type="term" value="P:DNA integration"/>
    <property type="evidence" value="ECO:0007669"/>
    <property type="project" value="UniProtKB-KW"/>
</dbReference>
<comment type="similarity">
    <text evidence="1">Belongs to the 'phage' integrase family.</text>
</comment>
<dbReference type="AlphaFoldDB" id="R2QDL6"/>
<evidence type="ECO:0000256" key="1">
    <source>
        <dbReference type="ARBA" id="ARBA00008857"/>
    </source>
</evidence>
<evidence type="ECO:0008006" key="10">
    <source>
        <dbReference type="Google" id="ProtNLM"/>
    </source>
</evidence>
<dbReference type="PROSITE" id="PS51898">
    <property type="entry name" value="TYR_RECOMBINASE"/>
    <property type="match status" value="1"/>
</dbReference>
<dbReference type="RefSeq" id="WP_010757213.1">
    <property type="nucleotide sequence ID" value="NZ_ASWD01000001.1"/>
</dbReference>
<dbReference type="GO" id="GO:0006310">
    <property type="term" value="P:DNA recombination"/>
    <property type="evidence" value="ECO:0007669"/>
    <property type="project" value="UniProtKB-KW"/>
</dbReference>
<dbReference type="STRING" id="160454.RV10_GL003153"/>
<keyword evidence="3 5" id="KW-0238">DNA-binding</keyword>
<keyword evidence="2" id="KW-0229">DNA integration</keyword>
<dbReference type="PANTHER" id="PTHR30349:SF64">
    <property type="entry name" value="PROPHAGE INTEGRASE INTD-RELATED"/>
    <property type="match status" value="1"/>
</dbReference>
<evidence type="ECO:0000259" key="7">
    <source>
        <dbReference type="PROSITE" id="PS51900"/>
    </source>
</evidence>
<evidence type="ECO:0000259" key="6">
    <source>
        <dbReference type="PROSITE" id="PS51898"/>
    </source>
</evidence>
<dbReference type="HOGENOM" id="CLU_027562_17_1_9"/>
<comment type="caution">
    <text evidence="8">The sequence shown here is derived from an EMBL/GenBank/DDBJ whole genome shotgun (WGS) entry which is preliminary data.</text>
</comment>
<dbReference type="PROSITE" id="PS51900">
    <property type="entry name" value="CB"/>
    <property type="match status" value="1"/>
</dbReference>
<accession>R2QDL6</accession>
<keyword evidence="4" id="KW-0233">DNA recombination</keyword>
<gene>
    <name evidence="8" type="ORF">UAU_02222</name>
</gene>
<evidence type="ECO:0000256" key="5">
    <source>
        <dbReference type="PROSITE-ProRule" id="PRU01248"/>
    </source>
</evidence>
<sequence>MSRTGDNLYKRKDGRWEGRYIKDRTPTGQIRYGYVYHRKYQEAKQLLFERKVLYQEIQGRYKTTRQAKQLFNDWLIHWLHQKKDQVRPATYQSYESKILQHISPFFQDKSFNDLTGELIQEWIYFLQNNLSINSVHAVYRVFKQIIKTAVADKLLYRDPTASVILPKQTKSLVRSFSQREQEALENYCQSAKELPILVALDTGMRIGEILGLQWQDIDWQNQTVFVNKTVQRVKQNGHTELTAGVPKTENSMRVIPLTQRLTFLLKEQSKYTEDAFIFVGKNHLPIDPRTLRYRFDQIKKLSQVADLPFHALRHTFATRCLERGVSVTTVSSLLGHSSIKLTLDIYTNSFLSEKQEAIRQLEKDHSFTFDLETIPSKSRQDVV</sequence>
<evidence type="ECO:0000256" key="2">
    <source>
        <dbReference type="ARBA" id="ARBA00022908"/>
    </source>
</evidence>
<feature type="domain" description="Core-binding (CB)" evidence="7">
    <location>
        <begin position="69"/>
        <end position="150"/>
    </location>
</feature>
<dbReference type="PANTHER" id="PTHR30349">
    <property type="entry name" value="PHAGE INTEGRASE-RELATED"/>
    <property type="match status" value="1"/>
</dbReference>
<dbReference type="Proteomes" id="UP000013782">
    <property type="component" value="Unassembled WGS sequence"/>
</dbReference>
<dbReference type="CDD" id="cd01189">
    <property type="entry name" value="INT_ICEBs1_C_like"/>
    <property type="match status" value="1"/>
</dbReference>
<dbReference type="InterPro" id="IPR013762">
    <property type="entry name" value="Integrase-like_cat_sf"/>
</dbReference>
<dbReference type="eggNOG" id="COG0582">
    <property type="taxonomic scope" value="Bacteria"/>
</dbReference>
<evidence type="ECO:0000256" key="4">
    <source>
        <dbReference type="ARBA" id="ARBA00023172"/>
    </source>
</evidence>
<dbReference type="EMBL" id="AJAQ01000015">
    <property type="protein sequence ID" value="EOH94487.1"/>
    <property type="molecule type" value="Genomic_DNA"/>
</dbReference>
<dbReference type="InterPro" id="IPR050090">
    <property type="entry name" value="Tyrosine_recombinase_XerCD"/>
</dbReference>
<dbReference type="InterPro" id="IPR002104">
    <property type="entry name" value="Integrase_catalytic"/>
</dbReference>
<dbReference type="OrthoDB" id="9803188at2"/>
<dbReference type="Gene3D" id="1.10.150.130">
    <property type="match status" value="1"/>
</dbReference>
<dbReference type="GO" id="GO:0003677">
    <property type="term" value="F:DNA binding"/>
    <property type="evidence" value="ECO:0007669"/>
    <property type="project" value="UniProtKB-UniRule"/>
</dbReference>